<name>A0A8J2X544_9STRA</name>
<keyword evidence="4" id="KW-1185">Reference proteome</keyword>
<dbReference type="AlphaFoldDB" id="A0A8J2X544"/>
<dbReference type="InterPro" id="IPR006311">
    <property type="entry name" value="TAT_signal"/>
</dbReference>
<dbReference type="Pfam" id="PF24785">
    <property type="entry name" value="RXYLT1_C"/>
    <property type="match status" value="1"/>
</dbReference>
<dbReference type="OrthoDB" id="206558at2759"/>
<organism evidence="3 4">
    <name type="scientific">Pelagomonas calceolata</name>
    <dbReference type="NCBI Taxonomy" id="35677"/>
    <lineage>
        <taxon>Eukaryota</taxon>
        <taxon>Sar</taxon>
        <taxon>Stramenopiles</taxon>
        <taxon>Ochrophyta</taxon>
        <taxon>Pelagophyceae</taxon>
        <taxon>Pelagomonadales</taxon>
        <taxon>Pelagomonadaceae</taxon>
        <taxon>Pelagomonas</taxon>
    </lineage>
</organism>
<dbReference type="PROSITE" id="PS51318">
    <property type="entry name" value="TAT"/>
    <property type="match status" value="1"/>
</dbReference>
<feature type="chain" id="PRO_5035204503" description="RXYLT1 C-terminal domain-containing protein" evidence="1">
    <location>
        <begin position="24"/>
        <end position="465"/>
    </location>
</feature>
<comment type="caution">
    <text evidence="3">The sequence shown here is derived from an EMBL/GenBank/DDBJ whole genome shotgun (WGS) entry which is preliminary data.</text>
</comment>
<proteinExistence type="predicted"/>
<dbReference type="Proteomes" id="UP000789595">
    <property type="component" value="Unassembled WGS sequence"/>
</dbReference>
<dbReference type="EMBL" id="CAKKNE010000004">
    <property type="protein sequence ID" value="CAH0375341.1"/>
    <property type="molecule type" value="Genomic_DNA"/>
</dbReference>
<evidence type="ECO:0000313" key="3">
    <source>
        <dbReference type="EMBL" id="CAH0375341.1"/>
    </source>
</evidence>
<feature type="signal peptide" evidence="1">
    <location>
        <begin position="1"/>
        <end position="23"/>
    </location>
</feature>
<protein>
    <recommendedName>
        <fullName evidence="2">RXYLT1 C-terminal domain-containing protein</fullName>
    </recommendedName>
</protein>
<evidence type="ECO:0000259" key="2">
    <source>
        <dbReference type="Pfam" id="PF24785"/>
    </source>
</evidence>
<evidence type="ECO:0000256" key="1">
    <source>
        <dbReference type="SAM" id="SignalP"/>
    </source>
</evidence>
<keyword evidence="1" id="KW-0732">Signal</keyword>
<reference evidence="3" key="1">
    <citation type="submission" date="2021-11" db="EMBL/GenBank/DDBJ databases">
        <authorList>
            <consortium name="Genoscope - CEA"/>
            <person name="William W."/>
        </authorList>
    </citation>
    <scope>NUCLEOTIDE SEQUENCE</scope>
</reference>
<feature type="domain" description="RXYLT1 C-terminal" evidence="2">
    <location>
        <begin position="356"/>
        <end position="403"/>
    </location>
</feature>
<evidence type="ECO:0000313" key="4">
    <source>
        <dbReference type="Proteomes" id="UP000789595"/>
    </source>
</evidence>
<gene>
    <name evidence="3" type="ORF">PECAL_4P26710</name>
</gene>
<sequence>MKQPRRLLLLVAAAARAVTGAAAATDPLLETAIAGGQEYVNLDIRFGPDVYRIPVGVNATCEEKRRHLQGVMPEGMLGQGCTNRACAALVTLAELLPSCAAYCEAAMGDAKLERTSTVEPGALWRGSPGGAVTSLKGQRFEAVARAFLGAHGYASAGGAAEPLAKLFEEQNRFDPKYADLGEVVLYELAHAEARVRPPTAWFDDLRAVGWHRMPGADRLSLFPESRVAQARRALEAVTGHVRFNFLGGRGTDASTRLARGWVERFALAHFRADDVLVFTDSWQAHAPLGPFDRTLDAAQPKWNPKLANNVSFIRDAMTSPARDEWVAHLMFLGRGRPPPPSAFRDVAADQLMRVDASYVATLCSSGATLAPAGDNAWSRRFYEAILCCSVPVVQRSEHAGRTDADLELGYRYHVYDPAKPASAYGYERDWATRNWHLFANHSTLLSPASVEGFECPERTFSSVPV</sequence>
<dbReference type="InterPro" id="IPR057538">
    <property type="entry name" value="RXYLT1_C"/>
</dbReference>
<accession>A0A8J2X544</accession>